<comment type="similarity">
    <text evidence="1">Belongs to the argonaute family.</text>
</comment>
<gene>
    <name evidence="5" type="ORF">NTJ_13767</name>
</gene>
<evidence type="ECO:0000259" key="4">
    <source>
        <dbReference type="PROSITE" id="PS50822"/>
    </source>
</evidence>
<dbReference type="Pfam" id="PF23278">
    <property type="entry name" value="Piwi_N"/>
    <property type="match status" value="1"/>
</dbReference>
<dbReference type="InterPro" id="IPR012337">
    <property type="entry name" value="RNaseH-like_sf"/>
</dbReference>
<dbReference type="Gene3D" id="3.30.420.10">
    <property type="entry name" value="Ribonuclease H-like superfamily/Ribonuclease H"/>
    <property type="match status" value="1"/>
</dbReference>
<dbReference type="Gene3D" id="3.40.50.2300">
    <property type="match status" value="1"/>
</dbReference>
<dbReference type="EMBL" id="AP028920">
    <property type="protein sequence ID" value="BET00951.1"/>
    <property type="molecule type" value="Genomic_DNA"/>
</dbReference>
<dbReference type="SUPFAM" id="SSF101690">
    <property type="entry name" value="PAZ domain"/>
    <property type="match status" value="1"/>
</dbReference>
<sequence>MDQRRGRPAGGRARGSGAARGNPQQQQQQQQQQPQQRFETAPPPQQPVWGNRGQQNAPPQQQPQQQQQQQRPQQPPQQQQQQPPQQSAHPGPQGDVGALAAGVQKMNVGGDAPHEAAAGGVGRGGKRQRPLEDSYVYRRQDLGAKQGTSKKEPLMLKSNYFAFSNIANLTLYQYRVDFQPDEDRTAFRKGILRDHRSEFGSYIFDGTVLYTLRRLPENHELMSQRRDGTNIRILIKLTTSLARTDHNYVTFLNNIMRKCMNHMKLELVGRNYFDPAMKNSIPEYRIEIWPGFTTSIRQHEDRILMNVESTSKVVRQETAYDLLVDCKKSGSGDWKSYFEERILNATVITPYNNKSYNVDDIDFSATPMSTFDKKGTQVRYVDYFRERYQIQIRFKDQPLLISRPKEKLRVTTKNENVVLIPELCCLTGFTDKMRADFKLMSAVAKYTRIGPEARMEKIESFMKRLYSCTEAANELQSWNMSFNPTLVTFQGRVLPEELIRVGNGRALNLDLKKGEFPISRANLFDPNKLNKWAIIYPGRIHRSEIEAFLQTLHGSCSSFGFQISQPLHEPLPNDNSSGYVQAIEQLYNKGATLVMCIVMNQREERYSAIKKKCYVNRSIPCQVVLAKNVSKNNRSVCSKIGIQLSCKIGGSPWMVDVPPIGPTMLVGYDVFHDKAKKKSYGALVASINNTWSRYCSAVEAHDAGSELSDFVSVSLLKAFQLYLSHNNNVKPIKIIMYRDGVGEGNLRYCLEHEVKEIVKKLKEFYPNSEVPLTFVVVSKRINTRIFCSYGNPPPGTVADSEITLPTMYDFFLVSQAVNQGTVSPTNYNVIYDALKLKPDQIQRITYKLCMMYYNWSGTIRVPAPCQYAHKLAFLVGKSLHTEPNHGMDDLLYFL</sequence>
<evidence type="ECO:0000256" key="1">
    <source>
        <dbReference type="RuleBase" id="RU361178"/>
    </source>
</evidence>
<proteinExistence type="inferred from homology"/>
<evidence type="ECO:0000259" key="3">
    <source>
        <dbReference type="PROSITE" id="PS50821"/>
    </source>
</evidence>
<dbReference type="Proteomes" id="UP001307889">
    <property type="component" value="Chromosome 12"/>
</dbReference>
<dbReference type="InterPro" id="IPR003100">
    <property type="entry name" value="PAZ_dom"/>
</dbReference>
<evidence type="ECO:0000256" key="2">
    <source>
        <dbReference type="SAM" id="MobiDB-lite"/>
    </source>
</evidence>
<feature type="compositionally biased region" description="Low complexity" evidence="2">
    <location>
        <begin position="15"/>
        <end position="36"/>
    </location>
</feature>
<feature type="region of interest" description="Disordered" evidence="2">
    <location>
        <begin position="1"/>
        <end position="97"/>
    </location>
</feature>
<dbReference type="PROSITE" id="PS50821">
    <property type="entry name" value="PAZ"/>
    <property type="match status" value="1"/>
</dbReference>
<evidence type="ECO:0000313" key="5">
    <source>
        <dbReference type="EMBL" id="BET00951.1"/>
    </source>
</evidence>
<dbReference type="Pfam" id="PF02171">
    <property type="entry name" value="Piwi"/>
    <property type="match status" value="1"/>
</dbReference>
<dbReference type="SMART" id="SM00950">
    <property type="entry name" value="Piwi"/>
    <property type="match status" value="1"/>
</dbReference>
<dbReference type="Pfam" id="PF02170">
    <property type="entry name" value="PAZ"/>
    <property type="match status" value="1"/>
</dbReference>
<feature type="compositionally biased region" description="Low complexity" evidence="2">
    <location>
        <begin position="54"/>
        <end position="86"/>
    </location>
</feature>
<feature type="domain" description="Piwi" evidence="4">
    <location>
        <begin position="593"/>
        <end position="880"/>
    </location>
</feature>
<dbReference type="SMART" id="SM00949">
    <property type="entry name" value="PAZ"/>
    <property type="match status" value="1"/>
</dbReference>
<organism evidence="5 6">
    <name type="scientific">Nesidiocoris tenuis</name>
    <dbReference type="NCBI Taxonomy" id="355587"/>
    <lineage>
        <taxon>Eukaryota</taxon>
        <taxon>Metazoa</taxon>
        <taxon>Ecdysozoa</taxon>
        <taxon>Arthropoda</taxon>
        <taxon>Hexapoda</taxon>
        <taxon>Insecta</taxon>
        <taxon>Pterygota</taxon>
        <taxon>Neoptera</taxon>
        <taxon>Paraneoptera</taxon>
        <taxon>Hemiptera</taxon>
        <taxon>Heteroptera</taxon>
        <taxon>Panheteroptera</taxon>
        <taxon>Cimicomorpha</taxon>
        <taxon>Miridae</taxon>
        <taxon>Dicyphina</taxon>
        <taxon>Nesidiocoris</taxon>
    </lineage>
</organism>
<accession>A0ABN7BCM8</accession>
<keyword evidence="6" id="KW-1185">Reference proteome</keyword>
<dbReference type="InterPro" id="IPR014811">
    <property type="entry name" value="ArgoL1"/>
</dbReference>
<dbReference type="CDD" id="cd04658">
    <property type="entry name" value="Piwi_piwi-like_Euk"/>
    <property type="match status" value="1"/>
</dbReference>
<evidence type="ECO:0000313" key="6">
    <source>
        <dbReference type="Proteomes" id="UP001307889"/>
    </source>
</evidence>
<name>A0ABN7BCM8_9HEMI</name>
<reference evidence="5 6" key="1">
    <citation type="submission" date="2023-09" db="EMBL/GenBank/DDBJ databases">
        <title>Nesidiocoris tenuis whole genome shotgun sequence.</title>
        <authorList>
            <person name="Shibata T."/>
            <person name="Shimoda M."/>
            <person name="Kobayashi T."/>
            <person name="Uehara T."/>
        </authorList>
    </citation>
    <scope>NUCLEOTIDE SEQUENCE [LARGE SCALE GENOMIC DNA]</scope>
    <source>
        <strain evidence="5 6">Japan</strain>
    </source>
</reference>
<dbReference type="CDD" id="cd02845">
    <property type="entry name" value="PAZ_piwi_like"/>
    <property type="match status" value="1"/>
</dbReference>
<dbReference type="Gene3D" id="2.170.260.10">
    <property type="entry name" value="paz domain"/>
    <property type="match status" value="1"/>
</dbReference>
<protein>
    <submittedName>
        <fullName evidence="5">Aubergine</fullName>
    </submittedName>
</protein>
<feature type="domain" description="PAZ" evidence="3">
    <location>
        <begin position="318"/>
        <end position="428"/>
    </location>
</feature>
<dbReference type="PROSITE" id="PS50822">
    <property type="entry name" value="PIWI"/>
    <property type="match status" value="1"/>
</dbReference>
<dbReference type="PANTHER" id="PTHR22891">
    <property type="entry name" value="EUKARYOTIC TRANSLATION INITIATION FACTOR 2C"/>
    <property type="match status" value="1"/>
</dbReference>
<dbReference type="SUPFAM" id="SSF53098">
    <property type="entry name" value="Ribonuclease H-like"/>
    <property type="match status" value="1"/>
</dbReference>
<dbReference type="InterPro" id="IPR036397">
    <property type="entry name" value="RNaseH_sf"/>
</dbReference>
<feature type="region of interest" description="Disordered" evidence="2">
    <location>
        <begin position="109"/>
        <end position="130"/>
    </location>
</feature>
<dbReference type="Pfam" id="PF08699">
    <property type="entry name" value="ArgoL1"/>
    <property type="match status" value="1"/>
</dbReference>
<dbReference type="InterPro" id="IPR003165">
    <property type="entry name" value="Piwi"/>
</dbReference>
<dbReference type="InterPro" id="IPR036085">
    <property type="entry name" value="PAZ_dom_sf"/>
</dbReference>